<protein>
    <submittedName>
        <fullName evidence="1">Uncharacterized protein</fullName>
    </submittedName>
</protein>
<dbReference type="Proteomes" id="UP000366945">
    <property type="component" value="Unassembled WGS sequence"/>
</dbReference>
<dbReference type="AlphaFoldDB" id="A0A5E4W6W6"/>
<name>A0A5E4W6W6_9BURK</name>
<proteinExistence type="predicted"/>
<accession>A0A5E4W6W6</accession>
<evidence type="ECO:0000313" key="2">
    <source>
        <dbReference type="Proteomes" id="UP000366945"/>
    </source>
</evidence>
<evidence type="ECO:0000313" key="1">
    <source>
        <dbReference type="EMBL" id="VVE19609.1"/>
    </source>
</evidence>
<dbReference type="EMBL" id="CABPSK010000002">
    <property type="protein sequence ID" value="VVE19609.1"/>
    <property type="molecule type" value="Genomic_DNA"/>
</dbReference>
<reference evidence="1 2" key="1">
    <citation type="submission" date="2019-08" db="EMBL/GenBank/DDBJ databases">
        <authorList>
            <person name="Peeters C."/>
        </authorList>
    </citation>
    <scope>NUCLEOTIDE SEQUENCE [LARGE SCALE GENOMIC DNA]</scope>
    <source>
        <strain evidence="1 2">LMG 31114</strain>
    </source>
</reference>
<gene>
    <name evidence="1" type="ORF">PPN31114_03081</name>
</gene>
<keyword evidence="2" id="KW-1185">Reference proteome</keyword>
<organism evidence="1 2">
    <name type="scientific">Pandoraea pneumonica</name>
    <dbReference type="NCBI Taxonomy" id="2508299"/>
    <lineage>
        <taxon>Bacteria</taxon>
        <taxon>Pseudomonadati</taxon>
        <taxon>Pseudomonadota</taxon>
        <taxon>Betaproteobacteria</taxon>
        <taxon>Burkholderiales</taxon>
        <taxon>Burkholderiaceae</taxon>
        <taxon>Pandoraea</taxon>
    </lineage>
</organism>
<sequence length="41" mass="4665">MRLRTPRHAPEVTTMTALKTYLHDIEATLEHVLAEFAQMAA</sequence>